<accession>A0A482W8R2</accession>
<comment type="similarity">
    <text evidence="1 5">Belongs to the AB hydrolase superfamily.</text>
</comment>
<dbReference type="InterPro" id="IPR000073">
    <property type="entry name" value="AB_hydrolase_1"/>
</dbReference>
<evidence type="ECO:0000313" key="10">
    <source>
        <dbReference type="Proteomes" id="UP000292052"/>
    </source>
</evidence>
<dbReference type="PIRSF" id="PIRSF022950">
    <property type="entry name" value="PPase_methylesterase_euk"/>
    <property type="match status" value="1"/>
</dbReference>
<dbReference type="EMBL" id="QDEB01016068">
    <property type="protein sequence ID" value="RZC41571.1"/>
    <property type="molecule type" value="Genomic_DNA"/>
</dbReference>
<dbReference type="SUPFAM" id="SSF53474">
    <property type="entry name" value="alpha/beta-Hydrolases"/>
    <property type="match status" value="1"/>
</dbReference>
<gene>
    <name evidence="9" type="ORF">BDFB_000165</name>
</gene>
<feature type="active site" evidence="6">
    <location>
        <position position="136"/>
    </location>
</feature>
<sequence length="374" mass="41153">MSHLRKTVLGRNVKRVGLAPNQQDFAPLKWSQYFDSEDQVTTHHGSFHFYKKGNSGPAIICLHGGGYSGLTWALFAVEITNTIECQVIAIDLRGHGNTKTNDDNDLSLDTLAEDVIDVLNNLFDSSELSIVLIGHSMGGAVAVQCSHLIKTAAGLCVIDVVEGTALDAFYKGGQTHNVEAAKVSMPGQIINMETGNLAANECDIIELKSAAELSMPFKKEIIASPVTIVELEEEEEETNCSDCGKPPLPKTAKTEFSSSEDGPKYTWRIDLSKTERFWSGWFKGLSQKFLDIRIPKLLLLANIHGLDTALTVGQMQGKFQLQVLSKSGHAIHEDQPHNVAEIIGGYLVKQKIARAKVDLRLQLQPSYSYYAIYY</sequence>
<evidence type="ECO:0000313" key="9">
    <source>
        <dbReference type="EMBL" id="RZC41571.1"/>
    </source>
</evidence>
<dbReference type="EC" id="3.1.1.-" evidence="5"/>
<dbReference type="Gene3D" id="3.40.50.1820">
    <property type="entry name" value="alpha/beta hydrolase"/>
    <property type="match status" value="1"/>
</dbReference>
<dbReference type="Pfam" id="PF12697">
    <property type="entry name" value="Abhydrolase_6"/>
    <property type="match status" value="1"/>
</dbReference>
<feature type="active site" evidence="6">
    <location>
        <position position="159"/>
    </location>
</feature>
<evidence type="ECO:0000256" key="4">
    <source>
        <dbReference type="ARBA" id="ARBA00049203"/>
    </source>
</evidence>
<proteinExistence type="inferred from homology"/>
<dbReference type="InterPro" id="IPR016812">
    <property type="entry name" value="PPase_methylesterase_euk"/>
</dbReference>
<dbReference type="Proteomes" id="UP000292052">
    <property type="component" value="Unassembled WGS sequence"/>
</dbReference>
<evidence type="ECO:0000256" key="1">
    <source>
        <dbReference type="ARBA" id="ARBA00008645"/>
    </source>
</evidence>
<dbReference type="OrthoDB" id="194865at2759"/>
<comment type="caution">
    <text evidence="9">The sequence shown here is derived from an EMBL/GenBank/DDBJ whole genome shotgun (WGS) entry which is preliminary data.</text>
</comment>
<feature type="domain" description="AB hydrolase-1" evidence="8">
    <location>
        <begin position="59"/>
        <end position="341"/>
    </location>
</feature>
<comment type="function">
    <text evidence="5">Demethylates proteins that have been reversibly carboxymethylated.</text>
</comment>
<keyword evidence="3 5" id="KW-0378">Hydrolase</keyword>
<name>A0A482W8R2_ASBVE</name>
<evidence type="ECO:0000256" key="2">
    <source>
        <dbReference type="ARBA" id="ARBA00022487"/>
    </source>
</evidence>
<keyword evidence="2 5" id="KW-0719">Serine esterase</keyword>
<keyword evidence="10" id="KW-1185">Reference proteome</keyword>
<reference evidence="9 10" key="1">
    <citation type="submission" date="2017-03" db="EMBL/GenBank/DDBJ databases">
        <title>Genome of the blue death feigning beetle - Asbolus verrucosus.</title>
        <authorList>
            <person name="Rider S.D."/>
        </authorList>
    </citation>
    <scope>NUCLEOTIDE SEQUENCE [LARGE SCALE GENOMIC DNA]</scope>
    <source>
        <strain evidence="9">Butters</strain>
        <tissue evidence="9">Head and leg muscle</tissue>
    </source>
</reference>
<evidence type="ECO:0000256" key="3">
    <source>
        <dbReference type="ARBA" id="ARBA00022801"/>
    </source>
</evidence>
<dbReference type="STRING" id="1661398.A0A482W8R2"/>
<dbReference type="AlphaFoldDB" id="A0A482W8R2"/>
<feature type="region of interest" description="Disordered" evidence="7">
    <location>
        <begin position="237"/>
        <end position="261"/>
    </location>
</feature>
<dbReference type="PANTHER" id="PTHR14189">
    <property type="entry name" value="PROTEIN PHOSPHATASE METHYLESTERASE-1 RELATED"/>
    <property type="match status" value="1"/>
</dbReference>
<feature type="active site" evidence="6">
    <location>
        <position position="329"/>
    </location>
</feature>
<evidence type="ECO:0000256" key="5">
    <source>
        <dbReference type="PIRNR" id="PIRNR022950"/>
    </source>
</evidence>
<evidence type="ECO:0000256" key="6">
    <source>
        <dbReference type="PIRSR" id="PIRSR022950-1"/>
    </source>
</evidence>
<evidence type="ECO:0000259" key="8">
    <source>
        <dbReference type="Pfam" id="PF12697"/>
    </source>
</evidence>
<dbReference type="GO" id="GO:0051723">
    <property type="term" value="F:protein methylesterase activity"/>
    <property type="evidence" value="ECO:0007669"/>
    <property type="project" value="UniProtKB-EC"/>
</dbReference>
<dbReference type="InterPro" id="IPR029058">
    <property type="entry name" value="AB_hydrolase_fold"/>
</dbReference>
<protein>
    <recommendedName>
        <fullName evidence="5">Protein phosphatase methylesterase 1</fullName>
        <shortName evidence="5">PME-1</shortName>
        <ecNumber evidence="5">3.1.1.-</ecNumber>
    </recommendedName>
</protein>
<comment type="catalytic activity">
    <reaction evidence="4">
        <text>[phosphatase 2A protein]-C-terminal L-leucine methyl ester + H2O = [phosphatase 2A protein]-C-terminal L-leucine + methanol + H(+)</text>
        <dbReference type="Rhea" id="RHEA:48548"/>
        <dbReference type="Rhea" id="RHEA-COMP:12134"/>
        <dbReference type="Rhea" id="RHEA-COMP:12135"/>
        <dbReference type="ChEBI" id="CHEBI:15377"/>
        <dbReference type="ChEBI" id="CHEBI:15378"/>
        <dbReference type="ChEBI" id="CHEBI:17790"/>
        <dbReference type="ChEBI" id="CHEBI:90516"/>
        <dbReference type="ChEBI" id="CHEBI:90517"/>
        <dbReference type="EC" id="3.1.1.89"/>
    </reaction>
</comment>
<evidence type="ECO:0000256" key="7">
    <source>
        <dbReference type="SAM" id="MobiDB-lite"/>
    </source>
</evidence>
<organism evidence="9 10">
    <name type="scientific">Asbolus verrucosus</name>
    <name type="common">Desert ironclad beetle</name>
    <dbReference type="NCBI Taxonomy" id="1661398"/>
    <lineage>
        <taxon>Eukaryota</taxon>
        <taxon>Metazoa</taxon>
        <taxon>Ecdysozoa</taxon>
        <taxon>Arthropoda</taxon>
        <taxon>Hexapoda</taxon>
        <taxon>Insecta</taxon>
        <taxon>Pterygota</taxon>
        <taxon>Neoptera</taxon>
        <taxon>Endopterygota</taxon>
        <taxon>Coleoptera</taxon>
        <taxon>Polyphaga</taxon>
        <taxon>Cucujiformia</taxon>
        <taxon>Tenebrionidae</taxon>
        <taxon>Pimeliinae</taxon>
        <taxon>Asbolus</taxon>
    </lineage>
</organism>
<dbReference type="PANTHER" id="PTHR14189:SF0">
    <property type="entry name" value="PROTEIN PHOSPHATASE METHYLESTERASE 1"/>
    <property type="match status" value="1"/>
</dbReference>